<dbReference type="InterPro" id="IPR008253">
    <property type="entry name" value="Marvel"/>
</dbReference>
<evidence type="ECO:0000313" key="8">
    <source>
        <dbReference type="Proteomes" id="UP001162085"/>
    </source>
</evidence>
<evidence type="ECO:0000256" key="3">
    <source>
        <dbReference type="ARBA" id="ARBA00022989"/>
    </source>
</evidence>
<dbReference type="EMBL" id="OX365941">
    <property type="protein sequence ID" value="CAI4052325.1"/>
    <property type="molecule type" value="Genomic_DNA"/>
</dbReference>
<dbReference type="Proteomes" id="UP001162085">
    <property type="component" value="Chromosome 14"/>
</dbReference>
<keyword evidence="4 5" id="KW-0472">Membrane</keyword>
<organism evidence="7 8">
    <name type="scientific">Saccharomyces uvarum</name>
    <name type="common">Yeast</name>
    <name type="synonym">Saccharomyces bayanus var. uvarum</name>
    <dbReference type="NCBI Taxonomy" id="230603"/>
    <lineage>
        <taxon>Eukaryota</taxon>
        <taxon>Fungi</taxon>
        <taxon>Dikarya</taxon>
        <taxon>Ascomycota</taxon>
        <taxon>Saccharomycotina</taxon>
        <taxon>Saccharomycetes</taxon>
        <taxon>Saccharomycetales</taxon>
        <taxon>Saccharomycetaceae</taxon>
        <taxon>Saccharomyces</taxon>
    </lineage>
</organism>
<dbReference type="PANTHER" id="PTHR37451:SF1">
    <property type="entry name" value="MARVEL DOMAIN-CONTAINING PROTEIN"/>
    <property type="match status" value="1"/>
</dbReference>
<evidence type="ECO:0000256" key="4">
    <source>
        <dbReference type="ARBA" id="ARBA00023136"/>
    </source>
</evidence>
<evidence type="ECO:0000313" key="7">
    <source>
        <dbReference type="EMBL" id="CAI4052325.1"/>
    </source>
</evidence>
<dbReference type="Pfam" id="PF01284">
    <property type="entry name" value="MARVEL"/>
    <property type="match status" value="1"/>
</dbReference>
<evidence type="ECO:0000256" key="5">
    <source>
        <dbReference type="SAM" id="Phobius"/>
    </source>
</evidence>
<keyword evidence="2 5" id="KW-0812">Transmembrane</keyword>
<comment type="subcellular location">
    <subcellularLocation>
        <location evidence="1">Membrane</location>
        <topology evidence="1">Multi-pass membrane protein</topology>
    </subcellularLocation>
</comment>
<protein>
    <recommendedName>
        <fullName evidence="6">MARVEL domain-containing protein</fullName>
    </recommendedName>
</protein>
<keyword evidence="3 5" id="KW-1133">Transmembrane helix</keyword>
<keyword evidence="8" id="KW-1185">Reference proteome</keyword>
<sequence length="214" mass="23548">MSESNSVPATPIAAWWAARTTSNILRSFQVFLSVINLTLASCAVLTHNRVNRILRLSLAVSIISTTYFLLIRFLPVLLILVMEIIMSILWWSALVTLVSDFGATTSCSYMTHGYNFDKPVSCKIGKAAIVPEAIIFILFMATTYVSYLTVVSQAGQPGSNTRSILRAACKTSAKMLRSTSLYLESCFEEGETLLDLEAEKAEKVEIADDLESSL</sequence>
<feature type="transmembrane region" description="Helical" evidence="5">
    <location>
        <begin position="129"/>
        <end position="150"/>
    </location>
</feature>
<accession>A0ABN8WKU8</accession>
<feature type="domain" description="MARVEL" evidence="6">
    <location>
        <begin position="19"/>
        <end position="145"/>
    </location>
</feature>
<feature type="transmembrane region" description="Helical" evidence="5">
    <location>
        <begin position="28"/>
        <end position="46"/>
    </location>
</feature>
<proteinExistence type="predicted"/>
<dbReference type="PANTHER" id="PTHR37451">
    <property type="entry name" value="MARVEL DOMAIN"/>
    <property type="match status" value="1"/>
</dbReference>
<evidence type="ECO:0000256" key="2">
    <source>
        <dbReference type="ARBA" id="ARBA00022692"/>
    </source>
</evidence>
<gene>
    <name evidence="7" type="primary">SUVZ14G3830</name>
    <name evidence="7" type="ORF">SUVZ_14G3830</name>
</gene>
<feature type="transmembrane region" description="Helical" evidence="5">
    <location>
        <begin position="58"/>
        <end position="82"/>
    </location>
</feature>
<evidence type="ECO:0000256" key="1">
    <source>
        <dbReference type="ARBA" id="ARBA00004141"/>
    </source>
</evidence>
<evidence type="ECO:0000259" key="6">
    <source>
        <dbReference type="Pfam" id="PF01284"/>
    </source>
</evidence>
<name>A0ABN8WKU8_SACUV</name>
<reference evidence="7" key="1">
    <citation type="submission" date="2022-10" db="EMBL/GenBank/DDBJ databases">
        <authorList>
            <person name="Byrne P K."/>
        </authorList>
    </citation>
    <scope>NUCLEOTIDE SEQUENCE</scope>
    <source>
        <strain evidence="7">ZP964</strain>
    </source>
</reference>